<proteinExistence type="predicted"/>
<dbReference type="EMBL" id="FMAR01000007">
    <property type="protein sequence ID" value="SCC38332.1"/>
    <property type="molecule type" value="Genomic_DNA"/>
</dbReference>
<gene>
    <name evidence="4" type="ORF">GA0116948_10775</name>
</gene>
<dbReference type="PANTHER" id="PTHR30189">
    <property type="entry name" value="LPS-ASSEMBLY PROTEIN"/>
    <property type="match status" value="1"/>
</dbReference>
<dbReference type="GO" id="GO:0009279">
    <property type="term" value="C:cell outer membrane"/>
    <property type="evidence" value="ECO:0007669"/>
    <property type="project" value="TreeGrafter"/>
</dbReference>
<evidence type="ECO:0000256" key="2">
    <source>
        <dbReference type="SAM" id="Phobius"/>
    </source>
</evidence>
<dbReference type="Proteomes" id="UP000242818">
    <property type="component" value="Unassembled WGS sequence"/>
</dbReference>
<dbReference type="InterPro" id="IPR050218">
    <property type="entry name" value="LptD"/>
</dbReference>
<dbReference type="Pfam" id="PF19838">
    <property type="entry name" value="LptD_2"/>
    <property type="match status" value="1"/>
</dbReference>
<keyword evidence="5" id="KW-1185">Reference proteome</keyword>
<feature type="region of interest" description="Disordered" evidence="1">
    <location>
        <begin position="61"/>
        <end position="90"/>
    </location>
</feature>
<evidence type="ECO:0000313" key="5">
    <source>
        <dbReference type="Proteomes" id="UP000242818"/>
    </source>
</evidence>
<dbReference type="RefSeq" id="WP_089712285.1">
    <property type="nucleotide sequence ID" value="NZ_QCYL01000006.1"/>
</dbReference>
<sequence length="944" mass="105830">MHARYKNNYKKFFRSLYLLIAGIILVFPFIMDTMGHPVFHRSPPVSGYFAADTTKPVRKPVKAKPIKDTLHGKDTLPPLPKDTAHPAPNDTAGIDSIPAGFITEDSLKNKDTIHVKLSKDSLDAPVAYKARDSIVLIVPDKKFFLYGNANTKYKDVDLTAEKMDYAQGTGIMHAMPSKDTAGKLVGRPVMVNAGQTFNSDTLLYNISSQKALIFNTRSQYGEGFIQSYETKKAPDNTIFGFKNGYTTCNLDTPHFAFRARKIKVIPNKLVISGPANLEIMGIPTPIYIPFAIFPLSQGQRSGLLPPQYTTTQQKGLGLENGGYYIGLGDNFDLTLRASIFSYGSWAITASPTYRKRYHYSGGLNLSFSNTRYGDPQVKQDFTSTHDFHVTWNHTMDSKAHPGTNFGASVNFASSTYNLYNVTDYNTRVNNNIGSSINFSKSWQGKPFNLSLGLNHSQNLQTHDVTISFPNAAFTVNTIYPFQPKEVVGTPKWYYKIGVGYSGNLQNSVAFKDSLFGKQPMWDALQTGFQHQVPISLSVPVMKGFTLSPGISYSERWYTKEIVRTWNPNEYNHGRGYRGKVDTLYKDGFFSSRDISTSLSLTTAMYGMYVFNKNSKIRAIRHVIRPTIGISYRPDLNGKYFYNLRYDTASAAVQRVSYFDGSNIGAPSSGTSGSINFGIDNNLEMKVFSKKDTSANHEKKIKLLDGFGINGSYNLLADSFKLSTFSLYARTNLFDKLNITASGTLDPYTYDRRGTRVDRYVWQDGKISLGHLTNASIAMSTSLQSQSKNAKAKDKELQDLAEQQNTDAAMLAQQRQAQMIRTNPGEYVDFDIPWKVDLSYSLSYSKAINIDSGRSVTTFNQGFTVNGDFSLTPKWKLGAQSTFDFVKMQIGYSNLYISRDLHCWQMSINVIPYGFYRSFSVTINPKAGILRDLRVNRTRQFYGDQ</sequence>
<name>A0A1C4E4B7_9BACT</name>
<feature type="compositionally biased region" description="Basic and acidic residues" evidence="1">
    <location>
        <begin position="65"/>
        <end position="74"/>
    </location>
</feature>
<keyword evidence="2" id="KW-0472">Membrane</keyword>
<dbReference type="STRING" id="1335309.GA0116948_10775"/>
<feature type="domain" description="LPS-assembly protein LptD central" evidence="3">
    <location>
        <begin position="270"/>
        <end position="747"/>
    </location>
</feature>
<keyword evidence="2" id="KW-1133">Transmembrane helix</keyword>
<protein>
    <recommendedName>
        <fullName evidence="3">LPS-assembly protein LptD central domain-containing protein</fullName>
    </recommendedName>
</protein>
<dbReference type="InterPro" id="IPR045659">
    <property type="entry name" value="LptD_2"/>
</dbReference>
<feature type="transmembrane region" description="Helical" evidence="2">
    <location>
        <begin position="12"/>
        <end position="31"/>
    </location>
</feature>
<reference evidence="4 5" key="1">
    <citation type="submission" date="2016-08" db="EMBL/GenBank/DDBJ databases">
        <authorList>
            <person name="Seilhamer J.J."/>
        </authorList>
    </citation>
    <scope>NUCLEOTIDE SEQUENCE [LARGE SCALE GENOMIC DNA]</scope>
    <source>
        <strain evidence="4 5">A37T2</strain>
    </source>
</reference>
<dbReference type="PANTHER" id="PTHR30189:SF1">
    <property type="entry name" value="LPS-ASSEMBLY PROTEIN LPTD"/>
    <property type="match status" value="1"/>
</dbReference>
<evidence type="ECO:0000259" key="3">
    <source>
        <dbReference type="Pfam" id="PF19838"/>
    </source>
</evidence>
<keyword evidence="2" id="KW-0812">Transmembrane</keyword>
<evidence type="ECO:0000256" key="1">
    <source>
        <dbReference type="SAM" id="MobiDB-lite"/>
    </source>
</evidence>
<accession>A0A1C4E4B7</accession>
<organism evidence="4 5">
    <name type="scientific">Chitinophaga costaii</name>
    <dbReference type="NCBI Taxonomy" id="1335309"/>
    <lineage>
        <taxon>Bacteria</taxon>
        <taxon>Pseudomonadati</taxon>
        <taxon>Bacteroidota</taxon>
        <taxon>Chitinophagia</taxon>
        <taxon>Chitinophagales</taxon>
        <taxon>Chitinophagaceae</taxon>
        <taxon>Chitinophaga</taxon>
    </lineage>
</organism>
<dbReference type="AlphaFoldDB" id="A0A1C4E4B7"/>
<dbReference type="GO" id="GO:1990351">
    <property type="term" value="C:transporter complex"/>
    <property type="evidence" value="ECO:0007669"/>
    <property type="project" value="TreeGrafter"/>
</dbReference>
<evidence type="ECO:0000313" key="4">
    <source>
        <dbReference type="EMBL" id="SCC38332.1"/>
    </source>
</evidence>